<dbReference type="GO" id="GO:0006508">
    <property type="term" value="P:proteolysis"/>
    <property type="evidence" value="ECO:0007669"/>
    <property type="project" value="UniProtKB-KW"/>
</dbReference>
<evidence type="ECO:0000256" key="4">
    <source>
        <dbReference type="ARBA" id="ARBA00022692"/>
    </source>
</evidence>
<keyword evidence="9" id="KW-0378">Hydrolase</keyword>
<sequence length="269" mass="28143">MTIPPEVYARRTNPPAFNVPGVVLALVVAVLVIYGVVSNLSDAAQSEIIVLFGLFPGRFTGVPGHPDLVFPGGFAGELFSLISYTFLHGSWTHVIVNSVWLLAFGSPVARRIGTLRFLLFYFACGIVGALLHVWLNAGSLVPVIGASAAISGMMGGAARFVFLADGPLGGLGGAAYSSSAPRAQASIGRALTDRRVLIFAGVWIGLNFLFGPTGITPTGENVSVAWEAHLGGFLAGLFFFGLFDPYRTSPSGGPGNVGYGEWSGRNKLP</sequence>
<dbReference type="Proteomes" id="UP000468901">
    <property type="component" value="Unassembled WGS sequence"/>
</dbReference>
<dbReference type="SUPFAM" id="SSF144091">
    <property type="entry name" value="Rhomboid-like"/>
    <property type="match status" value="1"/>
</dbReference>
<dbReference type="EMBL" id="WESC01000012">
    <property type="protein sequence ID" value="KAB7739224.1"/>
    <property type="molecule type" value="Genomic_DNA"/>
</dbReference>
<organism evidence="9 10">
    <name type="scientific">Parvibaculum sedimenti</name>
    <dbReference type="NCBI Taxonomy" id="2608632"/>
    <lineage>
        <taxon>Bacteria</taxon>
        <taxon>Pseudomonadati</taxon>
        <taxon>Pseudomonadota</taxon>
        <taxon>Alphaproteobacteria</taxon>
        <taxon>Hyphomicrobiales</taxon>
        <taxon>Parvibaculaceae</taxon>
        <taxon>Parvibaculum</taxon>
    </lineage>
</organism>
<dbReference type="GO" id="GO:0016020">
    <property type="term" value="C:membrane"/>
    <property type="evidence" value="ECO:0007669"/>
    <property type="project" value="UniProtKB-SubCell"/>
</dbReference>
<gene>
    <name evidence="9" type="ORF">F2P47_13480</name>
</gene>
<dbReference type="InterPro" id="IPR022764">
    <property type="entry name" value="Peptidase_S54_rhomboid_dom"/>
</dbReference>
<dbReference type="Gene3D" id="1.20.1540.10">
    <property type="entry name" value="Rhomboid-like"/>
    <property type="match status" value="1"/>
</dbReference>
<name>A0A6N6VKX7_9HYPH</name>
<keyword evidence="6 7" id="KW-0472">Membrane</keyword>
<keyword evidence="4 7" id="KW-0812">Transmembrane</keyword>
<feature type="transmembrane region" description="Helical" evidence="7">
    <location>
        <begin position="141"/>
        <end position="162"/>
    </location>
</feature>
<dbReference type="Pfam" id="PF01694">
    <property type="entry name" value="Rhomboid"/>
    <property type="match status" value="1"/>
</dbReference>
<keyword evidence="5 7" id="KW-1133">Transmembrane helix</keyword>
<evidence type="ECO:0000313" key="9">
    <source>
        <dbReference type="EMBL" id="KAB7739224.1"/>
    </source>
</evidence>
<comment type="subcellular location">
    <subcellularLocation>
        <location evidence="1">Membrane</location>
        <topology evidence="1">Multi-pass membrane protein</topology>
    </subcellularLocation>
</comment>
<keyword evidence="9" id="KW-0645">Protease</keyword>
<reference evidence="9 10" key="1">
    <citation type="submission" date="2019-09" db="EMBL/GenBank/DDBJ databases">
        <title>Parvibaculum sedimenti sp. nov., isolated from sediment.</title>
        <authorList>
            <person name="Wang Y."/>
        </authorList>
    </citation>
    <scope>NUCLEOTIDE SEQUENCE [LARGE SCALE GENOMIC DNA]</scope>
    <source>
        <strain evidence="9 10">HXT-9</strain>
    </source>
</reference>
<feature type="transmembrane region" description="Helical" evidence="7">
    <location>
        <begin position="115"/>
        <end position="135"/>
    </location>
</feature>
<comment type="caution">
    <text evidence="9">The sequence shown here is derived from an EMBL/GenBank/DDBJ whole genome shotgun (WGS) entry which is preliminary data.</text>
</comment>
<evidence type="ECO:0000256" key="3">
    <source>
        <dbReference type="ARBA" id="ARBA00022519"/>
    </source>
</evidence>
<protein>
    <submittedName>
        <fullName evidence="9">Rhomboid family intramembrane serine protease</fullName>
    </submittedName>
</protein>
<accession>A0A6N6VKX7</accession>
<feature type="domain" description="Peptidase S54 rhomboid" evidence="8">
    <location>
        <begin position="76"/>
        <end position="239"/>
    </location>
</feature>
<evidence type="ECO:0000256" key="5">
    <source>
        <dbReference type="ARBA" id="ARBA00022989"/>
    </source>
</evidence>
<dbReference type="RefSeq" id="WP_152216896.1">
    <property type="nucleotide sequence ID" value="NZ_JBAQYD010000015.1"/>
</dbReference>
<feature type="transmembrane region" description="Helical" evidence="7">
    <location>
        <begin position="224"/>
        <end position="243"/>
    </location>
</feature>
<dbReference type="GO" id="GO:0004252">
    <property type="term" value="F:serine-type endopeptidase activity"/>
    <property type="evidence" value="ECO:0007669"/>
    <property type="project" value="InterPro"/>
</dbReference>
<proteinExistence type="predicted"/>
<keyword evidence="10" id="KW-1185">Reference proteome</keyword>
<evidence type="ECO:0000256" key="6">
    <source>
        <dbReference type="ARBA" id="ARBA00023136"/>
    </source>
</evidence>
<evidence type="ECO:0000256" key="1">
    <source>
        <dbReference type="ARBA" id="ARBA00004141"/>
    </source>
</evidence>
<dbReference type="PANTHER" id="PTHR43066">
    <property type="entry name" value="RHOMBOID-RELATED PROTEIN"/>
    <property type="match status" value="1"/>
</dbReference>
<evidence type="ECO:0000256" key="2">
    <source>
        <dbReference type="ARBA" id="ARBA00022475"/>
    </source>
</evidence>
<dbReference type="PANTHER" id="PTHR43066:SF26">
    <property type="entry name" value="RHOMBOID PROTEASE GLPG"/>
    <property type="match status" value="1"/>
</dbReference>
<evidence type="ECO:0000313" key="10">
    <source>
        <dbReference type="Proteomes" id="UP000468901"/>
    </source>
</evidence>
<keyword evidence="3" id="KW-0997">Cell inner membrane</keyword>
<feature type="transmembrane region" description="Helical" evidence="7">
    <location>
        <begin position="44"/>
        <end position="61"/>
    </location>
</feature>
<feature type="transmembrane region" description="Helical" evidence="7">
    <location>
        <begin position="196"/>
        <end position="212"/>
    </location>
</feature>
<feature type="transmembrane region" description="Helical" evidence="7">
    <location>
        <begin position="17"/>
        <end position="37"/>
    </location>
</feature>
<feature type="transmembrane region" description="Helical" evidence="7">
    <location>
        <begin position="81"/>
        <end position="103"/>
    </location>
</feature>
<evidence type="ECO:0000259" key="8">
    <source>
        <dbReference type="Pfam" id="PF01694"/>
    </source>
</evidence>
<keyword evidence="2" id="KW-1003">Cell membrane</keyword>
<dbReference type="InterPro" id="IPR035952">
    <property type="entry name" value="Rhomboid-like_sf"/>
</dbReference>
<evidence type="ECO:0000256" key="7">
    <source>
        <dbReference type="SAM" id="Phobius"/>
    </source>
</evidence>
<dbReference type="AlphaFoldDB" id="A0A6N6VKX7"/>